<evidence type="ECO:0000313" key="2">
    <source>
        <dbReference type="EMBL" id="MDK2125465.1"/>
    </source>
</evidence>
<protein>
    <submittedName>
        <fullName evidence="2">Uncharacterized protein</fullName>
    </submittedName>
</protein>
<reference evidence="2" key="1">
    <citation type="submission" date="2023-03" db="EMBL/GenBank/DDBJ databases">
        <title>Chitinimonas shenzhenensis gen. nov., sp. nov., a novel member of family Burkholderiaceae isolated from activated sludge collected in Shen Zhen, China.</title>
        <authorList>
            <person name="Wang X."/>
        </authorList>
    </citation>
    <scope>NUCLEOTIDE SEQUENCE</scope>
    <source>
        <strain evidence="2">DQS-5</strain>
    </source>
</reference>
<evidence type="ECO:0000313" key="3">
    <source>
        <dbReference type="Proteomes" id="UP001172778"/>
    </source>
</evidence>
<keyword evidence="3" id="KW-1185">Reference proteome</keyword>
<organism evidence="2 3">
    <name type="scientific">Parachitinimonas caeni</name>
    <dbReference type="NCBI Taxonomy" id="3031301"/>
    <lineage>
        <taxon>Bacteria</taxon>
        <taxon>Pseudomonadati</taxon>
        <taxon>Pseudomonadota</taxon>
        <taxon>Betaproteobacteria</taxon>
        <taxon>Neisseriales</taxon>
        <taxon>Chitinibacteraceae</taxon>
        <taxon>Parachitinimonas</taxon>
    </lineage>
</organism>
<feature type="transmembrane region" description="Helical" evidence="1">
    <location>
        <begin position="32"/>
        <end position="55"/>
    </location>
</feature>
<comment type="caution">
    <text evidence="2">The sequence shown here is derived from an EMBL/GenBank/DDBJ whole genome shotgun (WGS) entry which is preliminary data.</text>
</comment>
<keyword evidence="1" id="KW-1133">Transmembrane helix</keyword>
<dbReference type="Proteomes" id="UP001172778">
    <property type="component" value="Unassembled WGS sequence"/>
</dbReference>
<dbReference type="EMBL" id="JARRAF010000019">
    <property type="protein sequence ID" value="MDK2125465.1"/>
    <property type="molecule type" value="Genomic_DNA"/>
</dbReference>
<dbReference type="RefSeq" id="WP_284101775.1">
    <property type="nucleotide sequence ID" value="NZ_JARRAF010000019.1"/>
</dbReference>
<evidence type="ECO:0000256" key="1">
    <source>
        <dbReference type="SAM" id="Phobius"/>
    </source>
</evidence>
<keyword evidence="1" id="KW-0812">Transmembrane</keyword>
<accession>A0ABT7DZH3</accession>
<keyword evidence="1" id="KW-0472">Membrane</keyword>
<sequence length="156" mass="17840">MSQPAWRIWAPQTVALRQRLSLIGNHQKKLPIHAAFGMLPGIIILPMDLIAHIGIGEYLKKWPKHNFIIPYASNDIYITSKDLLCLRRGRANFAGAKVFNTIASETYNHKHSPCRVKYKIAHTWGSNFKNSIQNMNYRDMPPQFSWGAIYPNPIIG</sequence>
<proteinExistence type="predicted"/>
<name>A0ABT7DZH3_9NEIS</name>
<gene>
    <name evidence="2" type="ORF">PZA18_15530</name>
</gene>